<evidence type="ECO:0000256" key="1">
    <source>
        <dbReference type="RuleBase" id="RU367043"/>
    </source>
</evidence>
<comment type="subunit">
    <text evidence="1">Heterohexamer.</text>
</comment>
<dbReference type="GO" id="GO:0005743">
    <property type="term" value="C:mitochondrial inner membrane"/>
    <property type="evidence" value="ECO:0007669"/>
    <property type="project" value="UniProtKB-SubCell"/>
</dbReference>
<comment type="caution">
    <text evidence="3">The sequence shown here is derived from an EMBL/GenBank/DDBJ whole genome shotgun (WGS) entry which is preliminary data.</text>
</comment>
<evidence type="ECO:0000313" key="5">
    <source>
        <dbReference type="Proteomes" id="UP000054805"/>
    </source>
</evidence>
<sequence length="110" mass="12391">MTHPQMLSFFSGLRTTMDDDLLKESSNSSIDPQLQKFLETETQRQQFQYLVSMLTGNCWDMCIGDKPGSKLDDKTSTCITNCVNRLIDGSTLIIQRLQQQSKNLASGDHA</sequence>
<dbReference type="Proteomes" id="UP000054826">
    <property type="component" value="Unassembled WGS sequence"/>
</dbReference>
<dbReference type="EMBL" id="JYDV01000013">
    <property type="protein sequence ID" value="KRZ42562.1"/>
    <property type="molecule type" value="Genomic_DNA"/>
</dbReference>
<keyword evidence="1" id="KW-0813">Transport</keyword>
<dbReference type="InterPro" id="IPR004217">
    <property type="entry name" value="Tim10-like"/>
</dbReference>
<dbReference type="Pfam" id="PF02953">
    <property type="entry name" value="zf-Tim10_DDP"/>
    <property type="match status" value="1"/>
</dbReference>
<evidence type="ECO:0000313" key="3">
    <source>
        <dbReference type="EMBL" id="KRZ30505.1"/>
    </source>
</evidence>
<comment type="subcellular location">
    <subcellularLocation>
        <location evidence="1">Mitochondrion inner membrane</location>
        <topology evidence="1">Peripheral membrane protein</topology>
        <orientation evidence="1">Intermembrane side</orientation>
    </subcellularLocation>
</comment>
<keyword evidence="1" id="KW-1015">Disulfide bond</keyword>
<reference evidence="5 6" key="1">
    <citation type="submission" date="2015-01" db="EMBL/GenBank/DDBJ databases">
        <title>Evolution of Trichinella species and genotypes.</title>
        <authorList>
            <person name="Korhonen P.K."/>
            <person name="Edoardo P."/>
            <person name="Giuseppe L.R."/>
            <person name="Gasser R.B."/>
        </authorList>
    </citation>
    <scope>NUCLEOTIDE SEQUENCE [LARGE SCALE GENOMIC DNA]</scope>
    <source>
        <strain evidence="4">ISS176</strain>
        <strain evidence="3">ISS588</strain>
    </source>
</reference>
<keyword evidence="1" id="KW-0653">Protein transport</keyword>
<proteinExistence type="inferred from homology"/>
<keyword evidence="1" id="KW-0472">Membrane</keyword>
<keyword evidence="1" id="KW-0143">Chaperone</keyword>
<name>A0A0V1J686_TRIPS</name>
<dbReference type="EMBL" id="JYDS01000034">
    <property type="protein sequence ID" value="KRZ30505.1"/>
    <property type="molecule type" value="Genomic_DNA"/>
</dbReference>
<keyword evidence="1" id="KW-0496">Mitochondrion</keyword>
<dbReference type="Gene3D" id="1.10.287.810">
    <property type="entry name" value="Mitochondrial import inner membrane translocase subunit tim13 like domains"/>
    <property type="match status" value="1"/>
</dbReference>
<comment type="domain">
    <text evidence="1">The twin CX3C motif contains 4 conserved Cys residues that form 2 disulfide bonds in the mitochondrial intermembrane space.</text>
</comment>
<dbReference type="SUPFAM" id="SSF144122">
    <property type="entry name" value="Tim10-like"/>
    <property type="match status" value="1"/>
</dbReference>
<organism evidence="3 5">
    <name type="scientific">Trichinella pseudospiralis</name>
    <name type="common">Parasitic roundworm</name>
    <dbReference type="NCBI Taxonomy" id="6337"/>
    <lineage>
        <taxon>Eukaryota</taxon>
        <taxon>Metazoa</taxon>
        <taxon>Ecdysozoa</taxon>
        <taxon>Nematoda</taxon>
        <taxon>Enoplea</taxon>
        <taxon>Dorylaimia</taxon>
        <taxon>Trichinellida</taxon>
        <taxon>Trichinellidae</taxon>
        <taxon>Trichinella</taxon>
    </lineage>
</organism>
<keyword evidence="1" id="KW-0999">Mitochondrion inner membrane</keyword>
<accession>A0A0V1J686</accession>
<dbReference type="InterPro" id="IPR035427">
    <property type="entry name" value="Tim10-like_dom_sf"/>
</dbReference>
<comment type="similarity">
    <text evidence="1">Belongs to the small Tim family.</text>
</comment>
<gene>
    <name evidence="3" type="primary">Timm8a</name>
    <name evidence="3" type="ORF">T4B_7363</name>
    <name evidence="4" type="ORF">T4C_159</name>
</gene>
<dbReference type="AlphaFoldDB" id="A0A0V1J686"/>
<keyword evidence="5" id="KW-1185">Reference proteome</keyword>
<feature type="domain" description="Tim10-like" evidence="2">
    <location>
        <begin position="36"/>
        <end position="99"/>
    </location>
</feature>
<evidence type="ECO:0000259" key="2">
    <source>
        <dbReference type="Pfam" id="PF02953"/>
    </source>
</evidence>
<keyword evidence="1" id="KW-0811">Translocation</keyword>
<evidence type="ECO:0000313" key="4">
    <source>
        <dbReference type="EMBL" id="KRZ42562.1"/>
    </source>
</evidence>
<protein>
    <recommendedName>
        <fullName evidence="1">Mitochondrial import inner membrane translocase subunit</fullName>
    </recommendedName>
</protein>
<dbReference type="GO" id="GO:0015031">
    <property type="term" value="P:protein transport"/>
    <property type="evidence" value="ECO:0007669"/>
    <property type="project" value="UniProtKB-KW"/>
</dbReference>
<dbReference type="Proteomes" id="UP000054805">
    <property type="component" value="Unassembled WGS sequence"/>
</dbReference>
<comment type="function">
    <text evidence="1">Mitochondrial intermembrane chaperone that participates in the import and insertion of some multi-pass transmembrane proteins into the mitochondrial inner membrane. Also required for the transfer of beta-barrel precursors from the TOM complex to the sorting and assembly machinery (SAM complex) of the outer membrane. Acts as a chaperone-like protein that protects the hydrophobic precursors from aggregation and guide them through the mitochondrial intermembrane space.</text>
</comment>
<evidence type="ECO:0000313" key="6">
    <source>
        <dbReference type="Proteomes" id="UP000054826"/>
    </source>
</evidence>